<dbReference type="GeneID" id="92180789"/>
<comment type="caution">
    <text evidence="1">The sequence shown here is derived from an EMBL/GenBank/DDBJ whole genome shotgun (WGS) entry which is preliminary data.</text>
</comment>
<proteinExistence type="predicted"/>
<accession>A0AAW0YMP4</accession>
<keyword evidence="2" id="KW-1185">Reference proteome</keyword>
<reference evidence="1 2" key="1">
    <citation type="journal article" date="2024" name="bioRxiv">
        <title>Comparative genomics of Cryptococcus and Kwoniella reveals pathogenesis evolution and contrasting karyotype dynamics via intercentromeric recombination or chromosome fusion.</title>
        <authorList>
            <person name="Coelho M.A."/>
            <person name="David-Palma M."/>
            <person name="Shea T."/>
            <person name="Bowers K."/>
            <person name="McGinley-Smith S."/>
            <person name="Mohammad A.W."/>
            <person name="Gnirke A."/>
            <person name="Yurkov A.M."/>
            <person name="Nowrousian M."/>
            <person name="Sun S."/>
            <person name="Cuomo C.A."/>
            <person name="Heitman J."/>
        </authorList>
    </citation>
    <scope>NUCLEOTIDE SEQUENCE [LARGE SCALE GENOMIC DNA]</scope>
    <source>
        <strain evidence="1 2">CBS 13917</strain>
    </source>
</reference>
<sequence>MSDADQIMQAPGIRETGGRFVRDSVTPPFDLSETIHVHATPYSYLRLPIGSAGDSIFYTHFNARTGVTARIVRRHREGDDTFLDRPDQIRGVRQKWGSCFVEMTVALFILNAHERLSFVIEDWQPIKGILCFDDQALYHPELSYDISPNSMTAHFIHAAALVLDMHNAGYGEEYVQLSSVLDLHPQFLHVELALPFCVSTDASTQSGFETLSDGTQDDEGNSGGIAEVVGTKSYSDKIGLWIEKTFSIAGIHRRRGEWNS</sequence>
<organism evidence="1 2">
    <name type="scientific">Kwoniella newhampshirensis</name>
    <dbReference type="NCBI Taxonomy" id="1651941"/>
    <lineage>
        <taxon>Eukaryota</taxon>
        <taxon>Fungi</taxon>
        <taxon>Dikarya</taxon>
        <taxon>Basidiomycota</taxon>
        <taxon>Agaricomycotina</taxon>
        <taxon>Tremellomycetes</taxon>
        <taxon>Tremellales</taxon>
        <taxon>Cryptococcaceae</taxon>
        <taxon>Kwoniella</taxon>
    </lineage>
</organism>
<dbReference type="KEGG" id="kne:92180789"/>
<evidence type="ECO:0000313" key="1">
    <source>
        <dbReference type="EMBL" id="KAK8854792.1"/>
    </source>
</evidence>
<dbReference type="RefSeq" id="XP_066803030.1">
    <property type="nucleotide sequence ID" value="XM_066946638.1"/>
</dbReference>
<dbReference type="EMBL" id="JBCAWK010000006">
    <property type="protein sequence ID" value="KAK8854792.1"/>
    <property type="molecule type" value="Genomic_DNA"/>
</dbReference>
<dbReference type="AlphaFoldDB" id="A0AAW0YMP4"/>
<evidence type="ECO:0000313" key="2">
    <source>
        <dbReference type="Proteomes" id="UP001388673"/>
    </source>
</evidence>
<name>A0AAW0YMP4_9TREE</name>
<dbReference type="Proteomes" id="UP001388673">
    <property type="component" value="Unassembled WGS sequence"/>
</dbReference>
<protein>
    <submittedName>
        <fullName evidence="1">Uncharacterized protein</fullName>
    </submittedName>
</protein>
<gene>
    <name evidence="1" type="ORF">IAR55_003531</name>
</gene>